<gene>
    <name evidence="2" type="ORF">ACFQMH_38470</name>
</gene>
<feature type="region of interest" description="Disordered" evidence="1">
    <location>
        <begin position="2572"/>
        <end position="2616"/>
    </location>
</feature>
<feature type="region of interest" description="Disordered" evidence="1">
    <location>
        <begin position="270"/>
        <end position="317"/>
    </location>
</feature>
<protein>
    <submittedName>
        <fullName evidence="2">Uncharacterized protein</fullName>
    </submittedName>
</protein>
<dbReference type="EMBL" id="JBHSYM010000103">
    <property type="protein sequence ID" value="MFC7017473.1"/>
    <property type="molecule type" value="Genomic_DNA"/>
</dbReference>
<feature type="region of interest" description="Disordered" evidence="1">
    <location>
        <begin position="1409"/>
        <end position="1435"/>
    </location>
</feature>
<feature type="region of interest" description="Disordered" evidence="1">
    <location>
        <begin position="2774"/>
        <end position="2863"/>
    </location>
</feature>
<feature type="non-terminal residue" evidence="2">
    <location>
        <position position="1"/>
    </location>
</feature>
<feature type="compositionally biased region" description="Low complexity" evidence="1">
    <location>
        <begin position="2852"/>
        <end position="2863"/>
    </location>
</feature>
<proteinExistence type="predicted"/>
<keyword evidence="3" id="KW-1185">Reference proteome</keyword>
<organism evidence="2 3">
    <name type="scientific">Streptomyces viridiviolaceus</name>
    <dbReference type="NCBI Taxonomy" id="68282"/>
    <lineage>
        <taxon>Bacteria</taxon>
        <taxon>Bacillati</taxon>
        <taxon>Actinomycetota</taxon>
        <taxon>Actinomycetes</taxon>
        <taxon>Kitasatosporales</taxon>
        <taxon>Streptomycetaceae</taxon>
        <taxon>Streptomyces</taxon>
    </lineage>
</organism>
<feature type="region of interest" description="Disordered" evidence="1">
    <location>
        <begin position="1"/>
        <end position="40"/>
    </location>
</feature>
<feature type="compositionally biased region" description="Basic and acidic residues" evidence="1">
    <location>
        <begin position="1142"/>
        <end position="1151"/>
    </location>
</feature>
<reference evidence="3" key="1">
    <citation type="journal article" date="2019" name="Int. J. Syst. Evol. Microbiol.">
        <title>The Global Catalogue of Microorganisms (GCM) 10K type strain sequencing project: providing services to taxonomists for standard genome sequencing and annotation.</title>
        <authorList>
            <consortium name="The Broad Institute Genomics Platform"/>
            <consortium name="The Broad Institute Genome Sequencing Center for Infectious Disease"/>
            <person name="Wu L."/>
            <person name="Ma J."/>
        </authorList>
    </citation>
    <scope>NUCLEOTIDE SEQUENCE [LARGE SCALE GENOMIC DNA]</scope>
    <source>
        <strain evidence="3">JCM 4855</strain>
    </source>
</reference>
<dbReference type="Proteomes" id="UP001596409">
    <property type="component" value="Unassembled WGS sequence"/>
</dbReference>
<accession>A0ABW2EGK3</accession>
<evidence type="ECO:0000256" key="1">
    <source>
        <dbReference type="SAM" id="MobiDB-lite"/>
    </source>
</evidence>
<feature type="non-terminal residue" evidence="2">
    <location>
        <position position="2863"/>
    </location>
</feature>
<feature type="compositionally biased region" description="Basic and acidic residues" evidence="1">
    <location>
        <begin position="2833"/>
        <end position="2843"/>
    </location>
</feature>
<dbReference type="Gene3D" id="3.90.550.20">
    <property type="match status" value="1"/>
</dbReference>
<feature type="region of interest" description="Disordered" evidence="1">
    <location>
        <begin position="2031"/>
        <end position="2073"/>
    </location>
</feature>
<evidence type="ECO:0000313" key="3">
    <source>
        <dbReference type="Proteomes" id="UP001596409"/>
    </source>
</evidence>
<sequence length="2863" mass="315410">HGHTRAGVPQPQQTTGPSPNATRQAGTTLRPRPYDDRPWHGAVHLEDAAPRLGPGHVPSSLRTALFDAAWQEKERVTLGTVAEWLRREAGVTLSEEQLERLRYDYHVTMRSWLANPVIGSKQMSDNTAWGEALPRRDEAQLYYEAYGHLEVRPTDDKALYLYLRALRSAQAMATLKQSTVDWWESIGMRWGTAFMLDVAQALLTGQDVSAPWPEQALRAVQVPDSRLVVDLAHWIDALGLVSDNVIRPYLGRFTEVFGPVWGRQILRSVGTRRDPGHRPARHIQHPPEPGGTVDADVPDATGSTAPQDPAPPGDEMAPEGLTGQAWWGAGPSVNDAEALFPPFPSLPEEVTGDGGDSWWGAGPSANDADALFPPLLDGAFEGGGASWWGAGPSLNDVDALFPSFPDALHADGEVLEDPAGQAPLVPDLFLNDADAFLPFDLEEALGDVTDVPQQGAFEAEPARVAAQEFLRQTTWRIASQLGAERYRTLRTAAAGMLQPAVLIGREQAVQELREVQELALLRVVDKLAATRDEARAQALADQLAAQYPGIRSAQTTVRGGMWPSATALGEESGRTPVAEGREPAPRVRALQHRLAAGFDTRRGHGLGDDPSGTAMARILGPDVYGQRQAPPAPPFLRDYDFTRLGSAQRAAFFTAVDLTRPAPARAELRPSALPSDARTVVASQRGDIPKLAHTIWLGGPLTAEGATGEFRWNLERLATGRPDVTVVLWTDVTRAEFDDAEAGAKQPEQDGETGDRRTQVLDMLHWARAARVRLVNVDEVFSRTSPMALDGVYRAETARSTGAAYTAAAAILRLEVLDRFGGVYRDQGTAVTADLTAELRRVADSAHSFGVARHEGQPSDAVLIAPAGHPFLEIHRQVIRENYTRTSAENALQSLPARTDGTLPDVLNHTPRTARDEALARTGAGPTAWRTLARHTGLPDLLEELVTVSPEVFAPGSARTWPVPAPGEAAVTGAPRGTRYDPAKEAEAARRVLVTLVQGLHRQPGNLNLALVAPVVRGRSRPDETWDAVVGFLAASSELRGLVRSVTLTTLDGEPSRAVDTVVLPRWSRRLLLTLPGAPRDGLASHVLPARLLDPADLVEDSEETAGEGPHARRTLPGGAPSRRERASAPDVSPLAGPSRQRGTERADETQRLAGRATAPGGHQSGADAGGRRLWASAPHAPAPAVPLPLDEQTRERVLTSLNRLEVMTGTARPFTLDLVREHVAREFGTAVTAEALAALEGEFARAWPRRLHDPSDTSPAATPTTLDWRYAVAREFAWKKGHLEARRGTLVANSRGQSRDFQATVQEVRQSRARLSQTEVDAWDAVGMRWSLQDALAAAEAYRRGDARHVAGLAPAPDITRVDIGHPATFNLTAWIRTLLHRAPLTGTEEAEVRRAFGHTWAERVLRADRSRPSSGSPQPGPSAPLLSGHGPAEEAGGRRIWASFAYPPAPPETLPFDDGTRERVLASLSRLEIQAGTRRPFTLDLVREHFRWVLEVDVTPEELQALEREYGRRWPRRLQGPLDPSMVSSPARAETAGRDWRDRVWTGLADVRRPEPSLWDEAVGAEQRRELFAHLDAVGRADTDITFGTVADWMRDRFGLSLGREQLERLQWEYVQDASARLGGPQRRFTEEQYLRAASDYFEAAGHLEVPRAHMAGEVPLGHQIDILRKMGPRHLAQQQVDRWTAVGMRWLTKDALEAARVYLAGRDVPQGPPADAEIRAVQVPDWKAGRFDLAHWARVLRFASSFALPGRHRADIREVLGAAWADSILPPTGKRARYVALRTWALGVDESVPPEALPLTEEALDNTLTSLRALEQERGPGRPFTEELVRDHISSVLRLALPPKALRRLEWEYAQRWPERLHVPAEASTTPGPTTLDWRYTAAQAFASKNRHLEVPVGTLVRKRGGRAADRGKPGDLSSILHRLREARHRLSREDVEAWDALGMRWSFEDGLAAARAYRDSAPEGFAVPPADADIARLDIGHPAPFDLAAWIRAMARRAPLTRAEEAHLLDAFGDEWGAHVIDRLAGRARSGPARAEREPGPGPQDMSPDEREELFGPTPEPEPGTSMAPIDVDAMDEEAAAPVEPGDWRTTDWLSDPRPQGFERPYWREWPTADQQRQLFQYLSEREGLRETDTFGSVAGWVQQRFGLNLGPAQVERLHWEYAQATSRLRFQYDGSDFTEEQYLEAALDYYRVNGHLEVALRHTVGTMLLGHRVTRVRGIGPRNLPQETADRWTAAGMRWSTDDALEAARTYLAGRPVPQEPPPDSEIQALEVPGWQAPRFNLARWVKTLPFATRRALDDRQRALIRQVLGDAWADHVLREGRGARTSTEQVWAQRVVGAAPAVQMPFDDETREQVLTSVRAREVRAGSNAPLTLEQVRRHVTRMLQRELAPEVLERLEWEYAQRWPERLYLAGTVLPVRSTLDWRYRAAQQFAATERHLEVPAGARDQDEPDLNRALQRLRDNRWRLSREDVEAWDALGMRWSFADGLAAARAYRESALESFAVPPADADIARLDIGHPAPFDLAAWIRTMALRHPLTKDEHELLLASFGEAWGAHVIARLAGAAPSGPARAAQDPGPGSGNARQPAPVAERPAGQEPPGRAPAPAPSTAVPARLARDWRYVAARTYFEKAGHLEVGHRTWVPGTNDRLMDLGPAIRRLRSSRRRLSQAEVNAWDALGMRWNIEDALAAAQAYRDSAPEGFAVPPADADIARLDIRHQATFDLAAWIRVVPFSGPPSLEQQAAILEAFGQRWGEYVLSHWRRQQPFQVTGEPTAAPQAGGPLPGPVDRHAPVAPEQPQGDEMQVDPLPRQAPEEGQWQGDAEMTGAGEEFRQEDRLDSAPEEFPFGVPDVDVDVVAQE</sequence>
<feature type="compositionally biased region" description="Low complexity" evidence="1">
    <location>
        <begin position="1414"/>
        <end position="1430"/>
    </location>
</feature>
<dbReference type="InterPro" id="IPR029044">
    <property type="entry name" value="Nucleotide-diphossugar_trans"/>
</dbReference>
<comment type="caution">
    <text evidence="2">The sequence shown here is derived from an EMBL/GenBank/DDBJ whole genome shotgun (WGS) entry which is preliminary data.</text>
</comment>
<name>A0ABW2EGK3_9ACTN</name>
<dbReference type="SUPFAM" id="SSF53448">
    <property type="entry name" value="Nucleotide-diphospho-sugar transferases"/>
    <property type="match status" value="1"/>
</dbReference>
<feature type="region of interest" description="Disordered" evidence="1">
    <location>
        <begin position="1100"/>
        <end position="1192"/>
    </location>
</feature>
<feature type="compositionally biased region" description="Polar residues" evidence="1">
    <location>
        <begin position="10"/>
        <end position="27"/>
    </location>
</feature>
<evidence type="ECO:0000313" key="2">
    <source>
        <dbReference type="EMBL" id="MFC7017473.1"/>
    </source>
</evidence>